<dbReference type="SMART" id="SM00100">
    <property type="entry name" value="cNMP"/>
    <property type="match status" value="1"/>
</dbReference>
<dbReference type="Gene3D" id="2.60.120.10">
    <property type="entry name" value="Jelly Rolls"/>
    <property type="match status" value="1"/>
</dbReference>
<dbReference type="PANTHER" id="PTHR45638">
    <property type="entry name" value="CYCLIC NUCLEOTIDE-GATED CATION CHANNEL SUBUNIT A"/>
    <property type="match status" value="1"/>
</dbReference>
<dbReference type="EMBL" id="ABVL01000013">
    <property type="protein sequence ID" value="EDY18286.1"/>
    <property type="molecule type" value="Genomic_DNA"/>
</dbReference>
<keyword evidence="1" id="KW-0813">Transport</keyword>
<dbReference type="GO" id="GO:0005221">
    <property type="term" value="F:intracellularly cyclic nucleotide-activated monoatomic cation channel activity"/>
    <property type="evidence" value="ECO:0007669"/>
    <property type="project" value="InterPro"/>
</dbReference>
<reference evidence="3 4" key="1">
    <citation type="journal article" date="2011" name="J. Bacteriol.">
        <title>Genome sequence of Chthoniobacter flavus Ellin428, an aerobic heterotrophic soil bacterium.</title>
        <authorList>
            <person name="Kant R."/>
            <person name="van Passel M.W."/>
            <person name="Palva A."/>
            <person name="Lucas S."/>
            <person name="Lapidus A."/>
            <person name="Glavina Del Rio T."/>
            <person name="Dalin E."/>
            <person name="Tice H."/>
            <person name="Bruce D."/>
            <person name="Goodwin L."/>
            <person name="Pitluck S."/>
            <person name="Larimer F.W."/>
            <person name="Land M.L."/>
            <person name="Hauser L."/>
            <person name="Sangwan P."/>
            <person name="de Vos W.M."/>
            <person name="Janssen P.H."/>
            <person name="Smidt H."/>
        </authorList>
    </citation>
    <scope>NUCLEOTIDE SEQUENCE [LARGE SCALE GENOMIC DNA]</scope>
    <source>
        <strain evidence="3 4">Ellin428</strain>
    </source>
</reference>
<dbReference type="Pfam" id="PF00027">
    <property type="entry name" value="cNMP_binding"/>
    <property type="match status" value="1"/>
</dbReference>
<sequence>MIRTAPLTDFKSVSEIISQLRLFGGVTDSQREGVFRRLELWKVEEGDLLFQKGDEPSAIYIIKNGQIDIQITDGDVTINKHELHCGECCGEASLLSMHCHTATARAATDSEVMVLSKRALIQLKHEDLELFALLVMNLARELARRLHFTDQLLLEATARSAKLV</sequence>
<dbReference type="eggNOG" id="COG0664">
    <property type="taxonomic scope" value="Bacteria"/>
</dbReference>
<evidence type="ECO:0000313" key="4">
    <source>
        <dbReference type="Proteomes" id="UP000005824"/>
    </source>
</evidence>
<dbReference type="Proteomes" id="UP000005824">
    <property type="component" value="Unassembled WGS sequence"/>
</dbReference>
<name>B4D581_9BACT</name>
<keyword evidence="1" id="KW-0406">Ion transport</keyword>
<dbReference type="AlphaFoldDB" id="B4D581"/>
<dbReference type="InterPro" id="IPR014710">
    <property type="entry name" value="RmlC-like_jellyroll"/>
</dbReference>
<keyword evidence="1" id="KW-0407">Ion channel</keyword>
<accession>B4D581</accession>
<dbReference type="GO" id="GO:0044877">
    <property type="term" value="F:protein-containing complex binding"/>
    <property type="evidence" value="ECO:0007669"/>
    <property type="project" value="TreeGrafter"/>
</dbReference>
<dbReference type="STRING" id="497964.CfE428DRAFT_4070"/>
<evidence type="ECO:0000256" key="1">
    <source>
        <dbReference type="ARBA" id="ARBA00023286"/>
    </source>
</evidence>
<keyword evidence="4" id="KW-1185">Reference proteome</keyword>
<dbReference type="RefSeq" id="WP_006981394.1">
    <property type="nucleotide sequence ID" value="NZ_ABVL01000013.1"/>
</dbReference>
<dbReference type="InterPro" id="IPR000595">
    <property type="entry name" value="cNMP-bd_dom"/>
</dbReference>
<dbReference type="SUPFAM" id="SSF51206">
    <property type="entry name" value="cAMP-binding domain-like"/>
    <property type="match status" value="1"/>
</dbReference>
<feature type="domain" description="Cyclic nucleotide-binding" evidence="2">
    <location>
        <begin position="22"/>
        <end position="141"/>
    </location>
</feature>
<dbReference type="PROSITE" id="PS50042">
    <property type="entry name" value="CNMP_BINDING_3"/>
    <property type="match status" value="1"/>
</dbReference>
<dbReference type="CDD" id="cd00038">
    <property type="entry name" value="CAP_ED"/>
    <property type="match status" value="1"/>
</dbReference>
<evidence type="ECO:0000259" key="2">
    <source>
        <dbReference type="PROSITE" id="PS50042"/>
    </source>
</evidence>
<proteinExistence type="predicted"/>
<organism evidence="3 4">
    <name type="scientific">Chthoniobacter flavus Ellin428</name>
    <dbReference type="NCBI Taxonomy" id="497964"/>
    <lineage>
        <taxon>Bacteria</taxon>
        <taxon>Pseudomonadati</taxon>
        <taxon>Verrucomicrobiota</taxon>
        <taxon>Spartobacteria</taxon>
        <taxon>Chthoniobacterales</taxon>
        <taxon>Chthoniobacteraceae</taxon>
        <taxon>Chthoniobacter</taxon>
    </lineage>
</organism>
<comment type="caution">
    <text evidence="3">The sequence shown here is derived from an EMBL/GenBank/DDBJ whole genome shotgun (WGS) entry which is preliminary data.</text>
</comment>
<dbReference type="InParanoid" id="B4D581"/>
<evidence type="ECO:0000313" key="3">
    <source>
        <dbReference type="EMBL" id="EDY18286.1"/>
    </source>
</evidence>
<dbReference type="InterPro" id="IPR018490">
    <property type="entry name" value="cNMP-bd_dom_sf"/>
</dbReference>
<dbReference type="PANTHER" id="PTHR45638:SF11">
    <property type="entry name" value="CYCLIC NUCLEOTIDE-GATED CATION CHANNEL SUBUNIT A"/>
    <property type="match status" value="1"/>
</dbReference>
<dbReference type="InterPro" id="IPR050866">
    <property type="entry name" value="CNG_cation_channel"/>
</dbReference>
<gene>
    <name evidence="3" type="ORF">CfE428DRAFT_4070</name>
</gene>
<protein>
    <submittedName>
        <fullName evidence="3">Cyclic nucleotide-binding protein</fullName>
    </submittedName>
</protein>
<keyword evidence="1" id="KW-1071">Ligand-gated ion channel</keyword>